<dbReference type="Gene3D" id="3.40.50.1000">
    <property type="entry name" value="HAD superfamily/HAD-like"/>
    <property type="match status" value="1"/>
</dbReference>
<sequence length="216" mass="23953">MSDYRLVIFDWDGTLMDSAGRIVSSVQAVAKRLELPVPDDEAVKEIIGISLGPSLKRLFGELPEARMEQLVSAYRDEYVELNTTPTPLFNGVPELLTRLHGEGRTLAVATGKARRGLKRVWQQTNTGHFFHGSRCGDETESKPHPQMLEQLLEELDVPVHQAVMIGDTVHDMKMAEAIGMDRIGVSFGAHHPSRLESHKPKAIVDNIDQLAALLVN</sequence>
<dbReference type="SFLD" id="SFLDG01129">
    <property type="entry name" value="C1.5:_HAD__Beta-PGM__Phosphata"/>
    <property type="match status" value="1"/>
</dbReference>
<dbReference type="KEGG" id="salh:HMF8227_01557"/>
<dbReference type="Pfam" id="PF13419">
    <property type="entry name" value="HAD_2"/>
    <property type="match status" value="1"/>
</dbReference>
<reference evidence="1 2" key="1">
    <citation type="submission" date="2018-05" db="EMBL/GenBank/DDBJ databases">
        <title>Salinimonas sp. HMF8227 Genome sequencing and assembly.</title>
        <authorList>
            <person name="Kang H."/>
            <person name="Kang J."/>
            <person name="Cha I."/>
            <person name="Kim H."/>
            <person name="Joh K."/>
        </authorList>
    </citation>
    <scope>NUCLEOTIDE SEQUENCE [LARGE SCALE GENOMIC DNA]</scope>
    <source>
        <strain evidence="1 2">HMF8227</strain>
    </source>
</reference>
<dbReference type="InterPro" id="IPR006439">
    <property type="entry name" value="HAD-SF_hydro_IA"/>
</dbReference>
<dbReference type="Gene3D" id="1.10.150.240">
    <property type="entry name" value="Putative phosphatase, domain 2"/>
    <property type="match status" value="1"/>
</dbReference>
<dbReference type="GO" id="GO:0006281">
    <property type="term" value="P:DNA repair"/>
    <property type="evidence" value="ECO:0007669"/>
    <property type="project" value="TreeGrafter"/>
</dbReference>
<dbReference type="PANTHER" id="PTHR43434:SF24">
    <property type="entry name" value="HYDROLASE-RELATED"/>
    <property type="match status" value="1"/>
</dbReference>
<dbReference type="NCBIfam" id="TIGR01549">
    <property type="entry name" value="HAD-SF-IA-v1"/>
    <property type="match status" value="1"/>
</dbReference>
<dbReference type="SUPFAM" id="SSF56784">
    <property type="entry name" value="HAD-like"/>
    <property type="match status" value="1"/>
</dbReference>
<dbReference type="InterPro" id="IPR041492">
    <property type="entry name" value="HAD_2"/>
</dbReference>
<evidence type="ECO:0000313" key="1">
    <source>
        <dbReference type="EMBL" id="AWL12031.1"/>
    </source>
</evidence>
<keyword evidence="1" id="KW-0378">Hydrolase</keyword>
<evidence type="ECO:0000313" key="2">
    <source>
        <dbReference type="Proteomes" id="UP000245728"/>
    </source>
</evidence>
<dbReference type="RefSeq" id="WP_109339637.1">
    <property type="nucleotide sequence ID" value="NZ_CP029347.1"/>
</dbReference>
<keyword evidence="2" id="KW-1185">Reference proteome</keyword>
<dbReference type="EC" id="3.1.3.18" evidence="1"/>
<dbReference type="NCBIfam" id="TIGR01509">
    <property type="entry name" value="HAD-SF-IA-v3"/>
    <property type="match status" value="1"/>
</dbReference>
<dbReference type="InterPro" id="IPR050155">
    <property type="entry name" value="HAD-like_hydrolase_sf"/>
</dbReference>
<accession>A0A2S2E310</accession>
<dbReference type="PANTHER" id="PTHR43434">
    <property type="entry name" value="PHOSPHOGLYCOLATE PHOSPHATASE"/>
    <property type="match status" value="1"/>
</dbReference>
<name>A0A2S2E310_9ALTE</name>
<dbReference type="InterPro" id="IPR023214">
    <property type="entry name" value="HAD_sf"/>
</dbReference>
<dbReference type="SFLD" id="SFLDS00003">
    <property type="entry name" value="Haloacid_Dehalogenase"/>
    <property type="match status" value="1"/>
</dbReference>
<dbReference type="OrthoDB" id="9782449at2"/>
<dbReference type="GO" id="GO:0008967">
    <property type="term" value="F:phosphoglycolate phosphatase activity"/>
    <property type="evidence" value="ECO:0007669"/>
    <property type="project" value="UniProtKB-EC"/>
</dbReference>
<dbReference type="SFLD" id="SFLDG01135">
    <property type="entry name" value="C1.5.6:_HAD__Beta-PGM__Phospha"/>
    <property type="match status" value="1"/>
</dbReference>
<dbReference type="InterPro" id="IPR023198">
    <property type="entry name" value="PGP-like_dom2"/>
</dbReference>
<organism evidence="1 2">
    <name type="scientific">Saliniradius amylolyticus</name>
    <dbReference type="NCBI Taxonomy" id="2183582"/>
    <lineage>
        <taxon>Bacteria</taxon>
        <taxon>Pseudomonadati</taxon>
        <taxon>Pseudomonadota</taxon>
        <taxon>Gammaproteobacteria</taxon>
        <taxon>Alteromonadales</taxon>
        <taxon>Alteromonadaceae</taxon>
        <taxon>Saliniradius</taxon>
    </lineage>
</organism>
<dbReference type="AlphaFoldDB" id="A0A2S2E310"/>
<proteinExistence type="predicted"/>
<protein>
    <submittedName>
        <fullName evidence="1">Phosphoglycolate phosphatase</fullName>
        <ecNumber evidence="1">3.1.3.18</ecNumber>
    </submittedName>
</protein>
<gene>
    <name evidence="1" type="ORF">HMF8227_01557</name>
</gene>
<dbReference type="EMBL" id="CP029347">
    <property type="protein sequence ID" value="AWL12031.1"/>
    <property type="molecule type" value="Genomic_DNA"/>
</dbReference>
<dbReference type="InterPro" id="IPR036412">
    <property type="entry name" value="HAD-like_sf"/>
</dbReference>
<dbReference type="Proteomes" id="UP000245728">
    <property type="component" value="Chromosome"/>
</dbReference>
<dbReference type="GO" id="GO:0005829">
    <property type="term" value="C:cytosol"/>
    <property type="evidence" value="ECO:0007669"/>
    <property type="project" value="TreeGrafter"/>
</dbReference>